<dbReference type="EC" id="3.6.4.-" evidence="9"/>
<dbReference type="AlphaFoldDB" id="A0A3M0A3Q6"/>
<evidence type="ECO:0000256" key="4">
    <source>
        <dbReference type="ARBA" id="ARBA00022840"/>
    </source>
</evidence>
<dbReference type="Pfam" id="PF00176">
    <property type="entry name" value="SNF2-rel_dom"/>
    <property type="match status" value="1"/>
</dbReference>
<comment type="function">
    <text evidence="9">Transcription regulator that activates transcription by stimulating RNA polymerase (RNAP) recycling in case of stress conditions such as supercoiled DNA or high salt concentrations. Probably acts by releasing the RNAP, when it is trapped or immobilized on tightly supercoiled DNA. Does not activate transcription on linear DNA. Probably not involved in DNA repair.</text>
</comment>
<evidence type="ECO:0000256" key="5">
    <source>
        <dbReference type="ARBA" id="ARBA00023015"/>
    </source>
</evidence>
<comment type="caution">
    <text evidence="12">The sequence shown here is derived from an EMBL/GenBank/DDBJ whole genome shotgun (WGS) entry which is preliminary data.</text>
</comment>
<evidence type="ECO:0000313" key="12">
    <source>
        <dbReference type="EMBL" id="RMA79286.1"/>
    </source>
</evidence>
<dbReference type="InterPro" id="IPR027417">
    <property type="entry name" value="P-loop_NTPase"/>
</dbReference>
<keyword evidence="8 9" id="KW-0804">Transcription</keyword>
<dbReference type="InterPro" id="IPR022737">
    <property type="entry name" value="RapA_C"/>
</dbReference>
<dbReference type="InterPro" id="IPR040765">
    <property type="entry name" value="Tudor_1_RapA"/>
</dbReference>
<evidence type="ECO:0000313" key="13">
    <source>
        <dbReference type="Proteomes" id="UP000267187"/>
    </source>
</evidence>
<dbReference type="Gene3D" id="6.10.140.1500">
    <property type="match status" value="1"/>
</dbReference>
<dbReference type="Gene3D" id="3.40.50.300">
    <property type="entry name" value="P-loop containing nucleotide triphosphate hydrolases"/>
    <property type="match status" value="1"/>
</dbReference>
<keyword evidence="7 9" id="KW-0010">Activator</keyword>
<evidence type="ECO:0000256" key="1">
    <source>
        <dbReference type="ARBA" id="ARBA00022741"/>
    </source>
</evidence>
<dbReference type="InterPro" id="IPR001650">
    <property type="entry name" value="Helicase_C-like"/>
</dbReference>
<dbReference type="PANTHER" id="PTHR45766">
    <property type="entry name" value="DNA ANNEALING HELICASE AND ENDONUCLEASE ZRANB3 FAMILY MEMBER"/>
    <property type="match status" value="1"/>
</dbReference>
<dbReference type="InterPro" id="IPR038718">
    <property type="entry name" value="SNF2-like_sf"/>
</dbReference>
<keyword evidence="3 9" id="KW-0347">Helicase</keyword>
<dbReference type="InterPro" id="IPR057342">
    <property type="entry name" value="DEXDc_RapA"/>
</dbReference>
<dbReference type="HAMAP" id="MF_01821">
    <property type="entry name" value="Helicase_RapA"/>
    <property type="match status" value="1"/>
</dbReference>
<dbReference type="SMART" id="SM00490">
    <property type="entry name" value="HELICc"/>
    <property type="match status" value="1"/>
</dbReference>
<keyword evidence="1 9" id="KW-0547">Nucleotide-binding</keyword>
<dbReference type="InterPro" id="IPR000330">
    <property type="entry name" value="SNF2_N"/>
</dbReference>
<dbReference type="PROSITE" id="PS51194">
    <property type="entry name" value="HELICASE_CTER"/>
    <property type="match status" value="1"/>
</dbReference>
<dbReference type="Proteomes" id="UP000267187">
    <property type="component" value="Unassembled WGS sequence"/>
</dbReference>
<evidence type="ECO:0000259" key="10">
    <source>
        <dbReference type="PROSITE" id="PS51192"/>
    </source>
</evidence>
<dbReference type="InterPro" id="IPR014001">
    <property type="entry name" value="Helicase_ATP-bd"/>
</dbReference>
<dbReference type="Pfam" id="PF18339">
    <property type="entry name" value="Tudor_1_RapA"/>
    <property type="match status" value="1"/>
</dbReference>
<dbReference type="Gene3D" id="3.30.360.80">
    <property type="match status" value="1"/>
</dbReference>
<dbReference type="PANTHER" id="PTHR45766:SF6">
    <property type="entry name" value="SWI_SNF-RELATED MATRIX-ASSOCIATED ACTIN-DEPENDENT REGULATOR OF CHROMATIN SUBFAMILY A-LIKE PROTEIN 1"/>
    <property type="match status" value="1"/>
</dbReference>
<sequence>MSRQSFTAGQRWVSDSEPELGLGMVVEAENRRVRIFFPSSGEDRTYTMNDAPLSRVRYEIGDVVEYGDGETASVTDVDDDNGICIYHLSTDRSVVETQIISGTTRFPSMERLMRGRWDRASWFRMRRDVSQMLPKVEESPVRGLVGPRVTPVRHQLHIAHSLSQRHAPRVLLADEVGLGKTIEAGLIIHQQLLTGQASRVLILVPDSLVHQWLVEMRRRFNLMFSIIDESSFADTDENPFLGAQQVLCPLSLISGDLDHLQAALSVDWDLLVVDEAHHIEWQEEGSPWEYSCLEQLTIQARGLLLLTATPEQMGEESHFGRLRLLDPARYGSFAEWQREEKQFRQVNEILKALEGGDEPSFEALEAILSSDELTALDQHGGQERLDWLYDTLLDRHGTGRVMFRNTRKVIADLLPGRSLESYPLSGDELPPEALIGFAGLTPEKQLGEGWIESDPRSQWLLDFLKTHKREKVLVIAQHRETVEELESWLTLRHGIRAGAFHEGLSLVNRDRAAAWFADEEDGAQVLLCSEIGSEGRNFQFACHLVMFDLPAHPDLLEQRIGRLDRIGQSRRVTVHVPYFECSASEALFNVYDEGLSAFVSTSAANGIVFQSKHDEITALLNDPMDLESGLITDLQREAEAVRERLADGRDCLLERSSHQPEQAQKVVDGVDEQDDDPELELWLIDAFDRFGIESEKLSERIYLIRPTGHRMIEQLSSLTAEGLSATFDREIALAREDVEWLTWEHPLVIEFIELLTSGDYGTAQAAVIKHPDVAAGTILLECFFKPLHVAPKALQVARFAPMQPLRVVLKNGEVWSEPVSSESIDEHRIKLDRKPVQSVVEKLTPQLKRMIKVAGEFAEADISAECVDAAYDAEDFFNQEIERLESLRLRNPSIRQDEVDALVAQRDGVVNAINAIDARLDSVRFVLAT</sequence>
<feature type="domain" description="Helicase ATP-binding" evidence="10">
    <location>
        <begin position="161"/>
        <end position="328"/>
    </location>
</feature>
<dbReference type="InterPro" id="IPR023949">
    <property type="entry name" value="Helicase_RapA"/>
</dbReference>
<dbReference type="Gene3D" id="3.40.50.10810">
    <property type="entry name" value="Tandem AAA-ATPase domain"/>
    <property type="match status" value="1"/>
</dbReference>
<dbReference type="PROSITE" id="PS51192">
    <property type="entry name" value="HELICASE_ATP_BIND_1"/>
    <property type="match status" value="1"/>
</dbReference>
<dbReference type="Pfam" id="PF12137">
    <property type="entry name" value="RapA_C"/>
    <property type="match status" value="1"/>
</dbReference>
<accession>A0A3M0A3Q6</accession>
<organism evidence="12 13">
    <name type="scientific">Umboniibacter marinipuniceus</name>
    <dbReference type="NCBI Taxonomy" id="569599"/>
    <lineage>
        <taxon>Bacteria</taxon>
        <taxon>Pseudomonadati</taxon>
        <taxon>Pseudomonadota</taxon>
        <taxon>Gammaproteobacteria</taxon>
        <taxon>Cellvibrionales</taxon>
        <taxon>Cellvibrionaceae</taxon>
        <taxon>Umboniibacter</taxon>
    </lineage>
</organism>
<evidence type="ECO:0000259" key="11">
    <source>
        <dbReference type="PROSITE" id="PS51194"/>
    </source>
</evidence>
<dbReference type="NCBIfam" id="NF003426">
    <property type="entry name" value="PRK04914.1"/>
    <property type="match status" value="1"/>
</dbReference>
<dbReference type="GO" id="GO:0004386">
    <property type="term" value="F:helicase activity"/>
    <property type="evidence" value="ECO:0007669"/>
    <property type="project" value="UniProtKB-UniRule"/>
</dbReference>
<dbReference type="GO" id="GO:0005524">
    <property type="term" value="F:ATP binding"/>
    <property type="evidence" value="ECO:0007669"/>
    <property type="project" value="UniProtKB-UniRule"/>
</dbReference>
<comment type="subunit">
    <text evidence="9">Interacts with the RNAP. Has a higher affinity for the core RNAP than for the holoenzyme. Its ATPase activity is stimulated by binding to RNAP.</text>
</comment>
<proteinExistence type="inferred from homology"/>
<dbReference type="GO" id="GO:0006355">
    <property type="term" value="P:regulation of DNA-templated transcription"/>
    <property type="evidence" value="ECO:0007669"/>
    <property type="project" value="UniProtKB-UniRule"/>
</dbReference>
<keyword evidence="5 9" id="KW-0805">Transcription regulation</keyword>
<reference evidence="12 13" key="1">
    <citation type="submission" date="2018-10" db="EMBL/GenBank/DDBJ databases">
        <title>Genomic Encyclopedia of Type Strains, Phase IV (KMG-IV): sequencing the most valuable type-strain genomes for metagenomic binning, comparative biology and taxonomic classification.</title>
        <authorList>
            <person name="Goeker M."/>
        </authorList>
    </citation>
    <scope>NUCLEOTIDE SEQUENCE [LARGE SCALE GENOMIC DNA]</scope>
    <source>
        <strain evidence="12 13">DSM 25080</strain>
    </source>
</reference>
<keyword evidence="6 9" id="KW-0238">DNA-binding</keyword>
<keyword evidence="4 9" id="KW-0067">ATP-binding</keyword>
<evidence type="ECO:0000256" key="2">
    <source>
        <dbReference type="ARBA" id="ARBA00022801"/>
    </source>
</evidence>
<evidence type="ECO:0000256" key="8">
    <source>
        <dbReference type="ARBA" id="ARBA00023163"/>
    </source>
</evidence>
<evidence type="ECO:0000256" key="6">
    <source>
        <dbReference type="ARBA" id="ARBA00023125"/>
    </source>
</evidence>
<dbReference type="SMART" id="SM00487">
    <property type="entry name" value="DEXDc"/>
    <property type="match status" value="1"/>
</dbReference>
<dbReference type="CDD" id="cd18793">
    <property type="entry name" value="SF2_C_SNF"/>
    <property type="match status" value="1"/>
</dbReference>
<feature type="short sequence motif" description="DEAH box" evidence="9">
    <location>
        <begin position="274"/>
        <end position="277"/>
    </location>
</feature>
<dbReference type="RefSeq" id="WP_170150822.1">
    <property type="nucleotide sequence ID" value="NZ_REFJ01000004.1"/>
</dbReference>
<gene>
    <name evidence="9" type="primary">rapA</name>
    <name evidence="12" type="ORF">DFR27_1726</name>
</gene>
<keyword evidence="13" id="KW-1185">Reference proteome</keyword>
<evidence type="ECO:0000256" key="3">
    <source>
        <dbReference type="ARBA" id="ARBA00022806"/>
    </source>
</evidence>
<evidence type="ECO:0000256" key="7">
    <source>
        <dbReference type="ARBA" id="ARBA00023159"/>
    </source>
</evidence>
<name>A0A3M0A3Q6_9GAMM</name>
<comment type="similarity">
    <text evidence="9">Belongs to the SNF2/RAD54 helicase family. RapA subfamily.</text>
</comment>
<dbReference type="SUPFAM" id="SSF52540">
    <property type="entry name" value="P-loop containing nucleoside triphosphate hydrolases"/>
    <property type="match status" value="2"/>
</dbReference>
<protein>
    <recommendedName>
        <fullName evidence="9">RNA polymerase-associated protein RapA</fullName>
        <ecNumber evidence="9">3.6.4.-</ecNumber>
    </recommendedName>
    <alternativeName>
        <fullName evidence="9">ATP-dependent helicase HepA</fullName>
    </alternativeName>
</protein>
<dbReference type="GO" id="GO:0016817">
    <property type="term" value="F:hydrolase activity, acting on acid anhydrides"/>
    <property type="evidence" value="ECO:0007669"/>
    <property type="project" value="InterPro"/>
</dbReference>
<feature type="domain" description="Helicase C-terminal" evidence="11">
    <location>
        <begin position="456"/>
        <end position="624"/>
    </location>
</feature>
<dbReference type="CDD" id="cd18011">
    <property type="entry name" value="DEXDc_RapA"/>
    <property type="match status" value="1"/>
</dbReference>
<dbReference type="InterPro" id="IPR049730">
    <property type="entry name" value="SNF2/RAD54-like_C"/>
</dbReference>
<dbReference type="Pfam" id="PF00271">
    <property type="entry name" value="Helicase_C"/>
    <property type="match status" value="1"/>
</dbReference>
<evidence type="ECO:0000256" key="9">
    <source>
        <dbReference type="HAMAP-Rule" id="MF_01821"/>
    </source>
</evidence>
<dbReference type="GO" id="GO:0003677">
    <property type="term" value="F:DNA binding"/>
    <property type="evidence" value="ECO:0007669"/>
    <property type="project" value="UniProtKB-KW"/>
</dbReference>
<dbReference type="Gene3D" id="2.30.30.140">
    <property type="match status" value="1"/>
</dbReference>
<keyword evidence="2 9" id="KW-0378">Hydrolase</keyword>
<dbReference type="EMBL" id="REFJ01000004">
    <property type="protein sequence ID" value="RMA79286.1"/>
    <property type="molecule type" value="Genomic_DNA"/>
</dbReference>
<feature type="binding site" evidence="9">
    <location>
        <begin position="174"/>
        <end position="181"/>
    </location>
    <ligand>
        <name>ATP</name>
        <dbReference type="ChEBI" id="CHEBI:30616"/>
    </ligand>
</feature>